<name>A0A9W5YVW8_9EURO</name>
<evidence type="ECO:0000256" key="3">
    <source>
        <dbReference type="PROSITE-ProRule" id="PRU00023"/>
    </source>
</evidence>
<evidence type="ECO:0000313" key="7">
    <source>
        <dbReference type="Proteomes" id="UP001143548"/>
    </source>
</evidence>
<dbReference type="Pfam" id="PF12796">
    <property type="entry name" value="Ank_2"/>
    <property type="match status" value="5"/>
</dbReference>
<dbReference type="Gene3D" id="3.40.50.300">
    <property type="entry name" value="P-loop containing nucleotide triphosphate hydrolases"/>
    <property type="match status" value="1"/>
</dbReference>
<keyword evidence="1" id="KW-0677">Repeat</keyword>
<dbReference type="Proteomes" id="UP001143548">
    <property type="component" value="Unassembled WGS sequence"/>
</dbReference>
<dbReference type="PANTHER" id="PTHR24123:SF33">
    <property type="entry name" value="PROTEIN HOS4"/>
    <property type="match status" value="1"/>
</dbReference>
<dbReference type="InterPro" id="IPR056884">
    <property type="entry name" value="NPHP3-like_N"/>
</dbReference>
<organism evidence="6 7">
    <name type="scientific">Aspergillus brasiliensis</name>
    <dbReference type="NCBI Taxonomy" id="319629"/>
    <lineage>
        <taxon>Eukaryota</taxon>
        <taxon>Fungi</taxon>
        <taxon>Dikarya</taxon>
        <taxon>Ascomycota</taxon>
        <taxon>Pezizomycotina</taxon>
        <taxon>Eurotiomycetes</taxon>
        <taxon>Eurotiomycetidae</taxon>
        <taxon>Eurotiales</taxon>
        <taxon>Aspergillaceae</taxon>
        <taxon>Aspergillus</taxon>
        <taxon>Aspergillus subgen. Circumdati</taxon>
    </lineage>
</organism>
<dbReference type="EMBL" id="BROQ01000076">
    <property type="protein sequence ID" value="GKZ23957.1"/>
    <property type="molecule type" value="Genomic_DNA"/>
</dbReference>
<feature type="domain" description="Nephrocystin 3-like N-terminal" evidence="5">
    <location>
        <begin position="268"/>
        <end position="422"/>
    </location>
</feature>
<dbReference type="Gene3D" id="1.25.40.20">
    <property type="entry name" value="Ankyrin repeat-containing domain"/>
    <property type="match status" value="4"/>
</dbReference>
<evidence type="ECO:0008006" key="8">
    <source>
        <dbReference type="Google" id="ProtNLM"/>
    </source>
</evidence>
<proteinExistence type="predicted"/>
<dbReference type="Pfam" id="PF22939">
    <property type="entry name" value="WHD_GPIID"/>
    <property type="match status" value="1"/>
</dbReference>
<accession>A0A9W5YVW8</accession>
<evidence type="ECO:0000256" key="1">
    <source>
        <dbReference type="ARBA" id="ARBA00022737"/>
    </source>
</evidence>
<dbReference type="InterPro" id="IPR051165">
    <property type="entry name" value="Multifunctional_ANK_Repeat"/>
</dbReference>
<dbReference type="SMART" id="SM00248">
    <property type="entry name" value="ANK"/>
    <property type="match status" value="17"/>
</dbReference>
<keyword evidence="2 3" id="KW-0040">ANK repeat</keyword>
<comment type="caution">
    <text evidence="6">The sequence shown here is derived from an EMBL/GenBank/DDBJ whole genome shotgun (WGS) entry which is preliminary data.</text>
</comment>
<protein>
    <recommendedName>
        <fullName evidence="8">NACHT domain-containing protein</fullName>
    </recommendedName>
</protein>
<evidence type="ECO:0000259" key="4">
    <source>
        <dbReference type="Pfam" id="PF22939"/>
    </source>
</evidence>
<feature type="repeat" description="ANK" evidence="3">
    <location>
        <begin position="760"/>
        <end position="785"/>
    </location>
</feature>
<dbReference type="Pfam" id="PF00023">
    <property type="entry name" value="Ank"/>
    <property type="match status" value="1"/>
</dbReference>
<feature type="repeat" description="ANK" evidence="3">
    <location>
        <begin position="1241"/>
        <end position="1268"/>
    </location>
</feature>
<evidence type="ECO:0000256" key="2">
    <source>
        <dbReference type="ARBA" id="ARBA00023043"/>
    </source>
</evidence>
<sequence>MTTALTKAARLKPEVRLGQAISEFQADCSSLEKATLRSYQAAGIPPNVRDVMQLTAEINRSAGLQGRCFGSRLTNILQAVQEFAALGDIVLGASQSLLACGIWALVRMSLLSIVKYSTYFEQLSAMLMAVGRSAPRYQLMGAAYPKSQRLRTSMLEYFITVVQLCHHVTKLSRKTAFGQWASSLTPSLKGYQSDLELWANAIKEEVNLLMVQQLSLEAEDNSWFRSQVTKRFESQSHARRLRARQRVLDACSTYDYEQDWKRIRKLGTTTLLETSAVYKHWKAQQGPGTHRSFTLVCTGKLGSGKSVILANMVDDLNLHVTKQTVVAYFFCQHDSTQSLTPKTVIGSLARQLLQSKNDIDFARDVLGDKRSLEVDEILDLLENMLPTHLEAFFVLDGLMHCDTEARQAILTALQEIQGLINMSLCVSIRLEPADSLQELQQLSDQRFLPVEDNKADIDAFINAELERCLESGKLVINDPALILEIQDSLSQGAQGMFLWAALQIEALCLERTDADVREAIANLPKDLSALYTMILKKSSLSGATFQSKILDLVTIACRPLTTEEMREALSVVPWKTSWDPARRLNDIHATLACCGSLLTVDEESSSIRMVHHSVRTFLCDHREERCDVIRAHQTMAMIIATYLSYEIFFKQLSTVKVPKISSSSVTMAVVNSTVPARSQSQSFAMKLLRLKKSKDTDVGYSLMQCLQASRPSDNVPWALYQYAVAWWQEHIWYLDLNTPNLHKLLINVLDAHDYDKPDSIGQTPLSHACQQGSLALVEWLLARGARHTDDISGYSPLLWAINGRHIAVIDSLLESEVVDPNVVGPSGKTPLKSALIMRDVEITTCLLGCDRVNRNQRDSDGYTPLIAATLLNFVQAIPMFLSGLHTDIFAKTPYGDSALHLAAANKGHAKIFHLLLEKARLEEKGSHALLMANENGETPLWLAAANGHLEVVQSVCQDHGFDLDVPNARGETPFWIAASNGYTEIVRYLESSGRVNLNHLNKAGHSALGAAVSNGCGDVIQAMITMKGLDPNRSGVGVATPLEVAIFFGIKSIVRLLIGLASTDVDRQSQDRKTPLQLAAEEGYEEIVAILVSTRRVLHNRRGHHGVTPLWTAANSGHSGVVRVLANTKGVNLNCPGMYDSTALWVAASKGHVETVQILISTGQVNLNSKCQNGTTPLWAAADNGYTEVVNILTSTDGVEADCPDNAGYTPLWRAALNGYHRIVQTLISTGRVAVNSGDANGTTPLWAAAQNGHDDVVRTLIDAGAEVVEMLVVYPGIELDHRDSEGYTPLGIAVKMGHASIVSILASIRGVKRFQVDANHQSALELAQHYGHEDVVKVLKEYRPRISVGLTPESA</sequence>
<evidence type="ECO:0000259" key="5">
    <source>
        <dbReference type="Pfam" id="PF24883"/>
    </source>
</evidence>
<dbReference type="InterPro" id="IPR054471">
    <property type="entry name" value="GPIID_WHD"/>
</dbReference>
<feature type="repeat" description="ANK" evidence="3">
    <location>
        <begin position="935"/>
        <end position="968"/>
    </location>
</feature>
<dbReference type="InterPro" id="IPR027417">
    <property type="entry name" value="P-loop_NTPase"/>
</dbReference>
<dbReference type="InterPro" id="IPR036770">
    <property type="entry name" value="Ankyrin_rpt-contain_sf"/>
</dbReference>
<dbReference type="Pfam" id="PF24883">
    <property type="entry name" value="NPHP3_N"/>
    <property type="match status" value="1"/>
</dbReference>
<dbReference type="PRINTS" id="PR01415">
    <property type="entry name" value="ANKYRIN"/>
</dbReference>
<gene>
    <name evidence="6" type="ORF">AbraCBS73388_010565</name>
</gene>
<evidence type="ECO:0000313" key="6">
    <source>
        <dbReference type="EMBL" id="GKZ23957.1"/>
    </source>
</evidence>
<dbReference type="InterPro" id="IPR002110">
    <property type="entry name" value="Ankyrin_rpt"/>
</dbReference>
<dbReference type="SUPFAM" id="SSF48403">
    <property type="entry name" value="Ankyrin repeat"/>
    <property type="match status" value="2"/>
</dbReference>
<dbReference type="PANTHER" id="PTHR24123">
    <property type="entry name" value="ANKYRIN REPEAT-CONTAINING"/>
    <property type="match status" value="1"/>
</dbReference>
<dbReference type="PROSITE" id="PS50088">
    <property type="entry name" value="ANK_REPEAT"/>
    <property type="match status" value="3"/>
</dbReference>
<dbReference type="PROSITE" id="PS50297">
    <property type="entry name" value="ANK_REP_REGION"/>
    <property type="match status" value="2"/>
</dbReference>
<reference evidence="6" key="1">
    <citation type="submission" date="2022-07" db="EMBL/GenBank/DDBJ databases">
        <title>Taxonomy of Aspergillus series Nigri: significant species reduction supported by multi-species coalescent approaches.</title>
        <authorList>
            <person name="Bian C."/>
            <person name="Kusuya Y."/>
            <person name="Sklenar F."/>
            <person name="D'hooge E."/>
            <person name="Yaguchi T."/>
            <person name="Takahashi H."/>
            <person name="Hubka V."/>
        </authorList>
    </citation>
    <scope>NUCLEOTIDE SEQUENCE</scope>
    <source>
        <strain evidence="6">CBS 733.88</strain>
    </source>
</reference>
<feature type="domain" description="GPI inositol-deacylase winged helix" evidence="4">
    <location>
        <begin position="545"/>
        <end position="621"/>
    </location>
</feature>